<accession>A0AAP0Q1E2</accession>
<dbReference type="Pfam" id="PF22950">
    <property type="entry name" value="DUF7026"/>
    <property type="match status" value="1"/>
</dbReference>
<evidence type="ECO:0000259" key="2">
    <source>
        <dbReference type="Pfam" id="PF22950"/>
    </source>
</evidence>
<gene>
    <name evidence="3" type="ORF">Syun_004397</name>
</gene>
<feature type="domain" description="DUF7026" evidence="2">
    <location>
        <begin position="73"/>
        <end position="121"/>
    </location>
</feature>
<proteinExistence type="predicted"/>
<protein>
    <recommendedName>
        <fullName evidence="2">DUF7026 domain-containing protein</fullName>
    </recommendedName>
</protein>
<evidence type="ECO:0000256" key="1">
    <source>
        <dbReference type="SAM" id="MobiDB-lite"/>
    </source>
</evidence>
<reference evidence="3 4" key="1">
    <citation type="submission" date="2024-01" db="EMBL/GenBank/DDBJ databases">
        <title>Genome assemblies of Stephania.</title>
        <authorList>
            <person name="Yang L."/>
        </authorList>
    </citation>
    <scope>NUCLEOTIDE SEQUENCE [LARGE SCALE GENOMIC DNA]</scope>
    <source>
        <strain evidence="3">YNDBR</strain>
        <tissue evidence="3">Leaf</tissue>
    </source>
</reference>
<dbReference type="Proteomes" id="UP001420932">
    <property type="component" value="Unassembled WGS sequence"/>
</dbReference>
<sequence length="186" mass="20770">MALRFPLFTPPIAPTNPHNRHRLLPSQIPHKTTKNFNISCTANTNNDNRASDADLAADLASDVSKMKAQMVQRKEAMEKSREALFGELCGYLGMREEEMRGRWRKMGEEEKLSWANNFVSNSEWGEAFRPLSSKSVKELVEEHLASQRSSSISISSSSSSSSDPSFSSVFGISGLKRLLGFLENNK</sequence>
<evidence type="ECO:0000313" key="4">
    <source>
        <dbReference type="Proteomes" id="UP001420932"/>
    </source>
</evidence>
<dbReference type="EMBL" id="JBBNAF010000002">
    <property type="protein sequence ID" value="KAK9163495.1"/>
    <property type="molecule type" value="Genomic_DNA"/>
</dbReference>
<name>A0AAP0Q1E2_9MAGN</name>
<organism evidence="3 4">
    <name type="scientific">Stephania yunnanensis</name>
    <dbReference type="NCBI Taxonomy" id="152371"/>
    <lineage>
        <taxon>Eukaryota</taxon>
        <taxon>Viridiplantae</taxon>
        <taxon>Streptophyta</taxon>
        <taxon>Embryophyta</taxon>
        <taxon>Tracheophyta</taxon>
        <taxon>Spermatophyta</taxon>
        <taxon>Magnoliopsida</taxon>
        <taxon>Ranunculales</taxon>
        <taxon>Menispermaceae</taxon>
        <taxon>Menispermoideae</taxon>
        <taxon>Cissampelideae</taxon>
        <taxon>Stephania</taxon>
    </lineage>
</organism>
<dbReference type="InterPro" id="IPR054290">
    <property type="entry name" value="DUF7026"/>
</dbReference>
<comment type="caution">
    <text evidence="3">The sequence shown here is derived from an EMBL/GenBank/DDBJ whole genome shotgun (WGS) entry which is preliminary data.</text>
</comment>
<keyword evidence="4" id="KW-1185">Reference proteome</keyword>
<dbReference type="AlphaFoldDB" id="A0AAP0Q1E2"/>
<evidence type="ECO:0000313" key="3">
    <source>
        <dbReference type="EMBL" id="KAK9163495.1"/>
    </source>
</evidence>
<feature type="region of interest" description="Disordered" evidence="1">
    <location>
        <begin position="147"/>
        <end position="167"/>
    </location>
</feature>